<dbReference type="PANTHER" id="PTHR43442:SF3">
    <property type="entry name" value="GLUCONOKINASE-RELATED"/>
    <property type="match status" value="1"/>
</dbReference>
<evidence type="ECO:0000256" key="1">
    <source>
        <dbReference type="ARBA" id="ARBA00004761"/>
    </source>
</evidence>
<comment type="catalytic activity">
    <reaction evidence="8 9">
        <text>D-gluconate + ATP = 6-phospho-D-gluconate + ADP + H(+)</text>
        <dbReference type="Rhea" id="RHEA:19433"/>
        <dbReference type="ChEBI" id="CHEBI:15378"/>
        <dbReference type="ChEBI" id="CHEBI:18391"/>
        <dbReference type="ChEBI" id="CHEBI:30616"/>
        <dbReference type="ChEBI" id="CHEBI:58759"/>
        <dbReference type="ChEBI" id="CHEBI:456216"/>
        <dbReference type="EC" id="2.7.1.12"/>
    </reaction>
</comment>
<reference evidence="10 11" key="1">
    <citation type="submission" date="2022-06" db="EMBL/GenBank/DDBJ databases">
        <authorList>
            <person name="Xuan X."/>
        </authorList>
    </citation>
    <scope>NUCLEOTIDE SEQUENCE [LARGE SCALE GENOMIC DNA]</scope>
    <source>
        <strain evidence="10 11">2V75</strain>
    </source>
</reference>
<dbReference type="NCBIfam" id="TIGR01313">
    <property type="entry name" value="therm_gnt_kin"/>
    <property type="match status" value="1"/>
</dbReference>
<evidence type="ECO:0000256" key="5">
    <source>
        <dbReference type="ARBA" id="ARBA00022741"/>
    </source>
</evidence>
<dbReference type="EMBL" id="JAMXIB010000001">
    <property type="protein sequence ID" value="MCO5723725.1"/>
    <property type="molecule type" value="Genomic_DNA"/>
</dbReference>
<dbReference type="Pfam" id="PF01202">
    <property type="entry name" value="SKI"/>
    <property type="match status" value="1"/>
</dbReference>
<sequence length="170" mass="18825">MVEEAKIYFVMGVSGSGKTTLGKALAQRLKIPFFDGDDFHPAENIARMSRGIPLQDADREGWLRRLNALAGEHTARGAVIACSALKEHYRDLLAQGVERQVVWIFLKGTYDEISERLKNRKGHYMPPSLLRSQFDDLQPPARAIVIPVSASVEEALQSLRAQLAQGGRPG</sequence>
<evidence type="ECO:0000256" key="3">
    <source>
        <dbReference type="ARBA" id="ARBA00012054"/>
    </source>
</evidence>
<gene>
    <name evidence="10" type="ORF">NG653_02575</name>
</gene>
<keyword evidence="6 9" id="KW-0418">Kinase</keyword>
<evidence type="ECO:0000256" key="7">
    <source>
        <dbReference type="ARBA" id="ARBA00022840"/>
    </source>
</evidence>
<evidence type="ECO:0000313" key="11">
    <source>
        <dbReference type="Proteomes" id="UP001206312"/>
    </source>
</evidence>
<comment type="pathway">
    <text evidence="1">Carbohydrate acid metabolism.</text>
</comment>
<dbReference type="Proteomes" id="UP001206312">
    <property type="component" value="Unassembled WGS sequence"/>
</dbReference>
<dbReference type="SUPFAM" id="SSF52540">
    <property type="entry name" value="P-loop containing nucleoside triphosphate hydrolases"/>
    <property type="match status" value="1"/>
</dbReference>
<dbReference type="EC" id="2.7.1.12" evidence="3 9"/>
<keyword evidence="7 9" id="KW-0067">ATP-binding</keyword>
<name>A0ABT1AVX6_9FLAO</name>
<protein>
    <recommendedName>
        <fullName evidence="3 9">Gluconokinase</fullName>
        <ecNumber evidence="3 9">2.7.1.12</ecNumber>
    </recommendedName>
</protein>
<dbReference type="CDD" id="cd02021">
    <property type="entry name" value="GntK"/>
    <property type="match status" value="1"/>
</dbReference>
<keyword evidence="5 9" id="KW-0547">Nucleotide-binding</keyword>
<evidence type="ECO:0000256" key="2">
    <source>
        <dbReference type="ARBA" id="ARBA00008420"/>
    </source>
</evidence>
<proteinExistence type="inferred from homology"/>
<organism evidence="10 11">
    <name type="scientific">Robiginitalea marina</name>
    <dbReference type="NCBI Taxonomy" id="2954105"/>
    <lineage>
        <taxon>Bacteria</taxon>
        <taxon>Pseudomonadati</taxon>
        <taxon>Bacteroidota</taxon>
        <taxon>Flavobacteriia</taxon>
        <taxon>Flavobacteriales</taxon>
        <taxon>Flavobacteriaceae</taxon>
        <taxon>Robiginitalea</taxon>
    </lineage>
</organism>
<evidence type="ECO:0000256" key="8">
    <source>
        <dbReference type="ARBA" id="ARBA00048090"/>
    </source>
</evidence>
<evidence type="ECO:0000313" key="10">
    <source>
        <dbReference type="EMBL" id="MCO5723725.1"/>
    </source>
</evidence>
<dbReference type="InterPro" id="IPR031322">
    <property type="entry name" value="Shikimate/glucono_kinase"/>
</dbReference>
<evidence type="ECO:0000256" key="4">
    <source>
        <dbReference type="ARBA" id="ARBA00022679"/>
    </source>
</evidence>
<dbReference type="InterPro" id="IPR006001">
    <property type="entry name" value="Therm_gnt_kin"/>
</dbReference>
<dbReference type="InterPro" id="IPR027417">
    <property type="entry name" value="P-loop_NTPase"/>
</dbReference>
<evidence type="ECO:0000256" key="6">
    <source>
        <dbReference type="ARBA" id="ARBA00022777"/>
    </source>
</evidence>
<dbReference type="RefSeq" id="WP_252740092.1">
    <property type="nucleotide sequence ID" value="NZ_JAMXIB010000001.1"/>
</dbReference>
<keyword evidence="4 9" id="KW-0808">Transferase</keyword>
<evidence type="ECO:0000256" key="9">
    <source>
        <dbReference type="RuleBase" id="RU363066"/>
    </source>
</evidence>
<keyword evidence="11" id="KW-1185">Reference proteome</keyword>
<comment type="similarity">
    <text evidence="2 9">Belongs to the gluconokinase GntK/GntV family.</text>
</comment>
<accession>A0ABT1AVX6</accession>
<dbReference type="Gene3D" id="3.40.50.300">
    <property type="entry name" value="P-loop containing nucleotide triphosphate hydrolases"/>
    <property type="match status" value="1"/>
</dbReference>
<comment type="caution">
    <text evidence="10">The sequence shown here is derived from an EMBL/GenBank/DDBJ whole genome shotgun (WGS) entry which is preliminary data.</text>
</comment>
<dbReference type="PANTHER" id="PTHR43442">
    <property type="entry name" value="GLUCONOKINASE-RELATED"/>
    <property type="match status" value="1"/>
</dbReference>